<evidence type="ECO:0000313" key="3">
    <source>
        <dbReference type="EMBL" id="WFD01316.1"/>
    </source>
</evidence>
<protein>
    <submittedName>
        <fullName evidence="3">mRNA cleavage and polyadenylation factor subunit</fullName>
    </submittedName>
</protein>
<feature type="domain" description="RSE1/DDB1/CPSF1 C-terminal" evidence="1">
    <location>
        <begin position="875"/>
        <end position="1185"/>
    </location>
</feature>
<dbReference type="EMBL" id="CP119950">
    <property type="protein sequence ID" value="WFD01316.1"/>
    <property type="molecule type" value="Genomic_DNA"/>
</dbReference>
<keyword evidence="4" id="KW-1185">Reference proteome</keyword>
<dbReference type="InterPro" id="IPR004871">
    <property type="entry name" value="RSE1/DDB1/CPSF1_C"/>
</dbReference>
<organism evidence="3 4">
    <name type="scientific">Malassezia yamatoensis</name>
    <dbReference type="NCBI Taxonomy" id="253288"/>
    <lineage>
        <taxon>Eukaryota</taxon>
        <taxon>Fungi</taxon>
        <taxon>Dikarya</taxon>
        <taxon>Basidiomycota</taxon>
        <taxon>Ustilaginomycotina</taxon>
        <taxon>Malasseziomycetes</taxon>
        <taxon>Malasseziales</taxon>
        <taxon>Malasseziaceae</taxon>
        <taxon>Malassezia</taxon>
    </lineage>
</organism>
<dbReference type="AlphaFoldDB" id="A0AAJ5YXH1"/>
<dbReference type="InterPro" id="IPR050358">
    <property type="entry name" value="RSE1/DDB1/CFT1"/>
</dbReference>
<gene>
    <name evidence="3" type="primary">CFT1</name>
    <name evidence="3" type="ORF">MYAM1_004078</name>
</gene>
<accession>A0AAJ5YXH1</accession>
<dbReference type="InterPro" id="IPR058543">
    <property type="entry name" value="Beta-prop_RSE1/DDB1/CPSF1_2nd"/>
</dbReference>
<dbReference type="InterPro" id="IPR015943">
    <property type="entry name" value="WD40/YVTN_repeat-like_dom_sf"/>
</dbReference>
<dbReference type="Pfam" id="PF23726">
    <property type="entry name" value="Beta-prop_RSE1_2nd"/>
    <property type="match status" value="1"/>
</dbReference>
<evidence type="ECO:0000259" key="2">
    <source>
        <dbReference type="Pfam" id="PF23726"/>
    </source>
</evidence>
<reference evidence="3 4" key="1">
    <citation type="submission" date="2023-03" db="EMBL/GenBank/DDBJ databases">
        <title>Mating type loci evolution in Malassezia.</title>
        <authorList>
            <person name="Coelho M.A."/>
        </authorList>
    </citation>
    <scope>NUCLEOTIDE SEQUENCE [LARGE SCALE GENOMIC DNA]</scope>
    <source>
        <strain evidence="3 4">CBS 9725</strain>
    </source>
</reference>
<dbReference type="GO" id="GO:0005634">
    <property type="term" value="C:nucleus"/>
    <property type="evidence" value="ECO:0007669"/>
    <property type="project" value="InterPro"/>
</dbReference>
<proteinExistence type="predicted"/>
<sequence length="1279" mass="142762">MARDDLLRLFEVRARGDQREFVQLRMHRLYGEVTGVMRVRTIGSQYDHRDRILVSFRDAKMALMEWSDAYSDLHTVSIHTFERSLGSLHTVPQTFVPALRVDPNDQCGVLLLPQDALAVLPFYQDVGDMRLSEDNRTPSQIVMEPPYAPSFLLSLPNQVDASIKNLRDLLFLPGFQKPTLAVLYEAQLTWTGNLSNEKQNMRVCFITLDWTISHYPVTVTSGALPYDCLYLVSCPRSLGGVIIVTPSAILHMDTTGRLTGLQTNPWYNKTSMDLPLAQADVGPLDLQSSQLVFTHDTSALLFLADGNVYTLQCDLEGRTVTTLSLRKADLAQNAPRSSFALAITEQCIVCASMQGDCVMYAVDTVQSSDAHHDQDTLMADTTLDQEELDLYGEMSKPVLRTAAVEARKLFTLDYLPGLCAVNDMAIGQVRGKDHGMRDRTVIALPDGLATLEWHLRTEIAQAIAPAQQVFTASLSKVCLLLAAWEEQALVYAIEDSPRFLSQHTKRTLAMDSTPDHQYALRITPTDLELLNEDGIATVLAGFPKQDSEWAAARIASDFIAMLSCSGEVVVARYTQKNYEALPISYSSTEYIQMDLFQDTFCTLSPAAHTWLTTVTVDGCVEMRLLPQGDLVWKSKSICVLPSRLSTQTETPESEAADILELRQVNLMTLGDLPTLVVQFTNGLVAVLEASPPPPMSIVTLYADQPRTLGFVRLDAKMLSVPANSVHNMPMLGDRWCVALCGEHTMILVRDRHGPLQWLETEQPIAGLARFPSTLSGPAASWNTIGVQNEEACILHWEPCELNGLCPFTRWITHREYTRVVCHEETGCIVAASSQPTPFVLYNEWSEPVKDSTLDPMPTLSERGALELFACAGQPPVDGYEFEANEVVSALHVAALDTRDRYAGRRTFIAVGTITTYGEDRITKGHMYVFEVIEAVPYDPQQRDTFQLRRVCKEEMRAPVTALSDMNGYLVAAVGQKLIMRSFEFNEWLVTIAFLETQFYTTSIRRVKNFLLLTDYHRSASFVAFQEEPAKLFLLGRDFGLACLTHGAFLIQREKLALITTDVDGVLRFMDYNPANPTSLGGQRLLTRVEYYMGNEVVQALTLPGAQDAALKQCFTSEVVLARRNGAIDVLVPVEDKVFAILQLFQSQLVRSVRHTAGLNPRSFRTVQNLHVSRPLSKGVLDGSLLHAAERMSRPKLVRLVRDLQPRTASLQSHGYNRNATTATLQPQRYNRNATTATLQPQRYNRNATTATLQPQRYNRNATIMALAFANPIYKTDPDD</sequence>
<dbReference type="PANTHER" id="PTHR10644">
    <property type="entry name" value="DNA REPAIR/RNA PROCESSING CPSF FAMILY"/>
    <property type="match status" value="1"/>
</dbReference>
<dbReference type="Pfam" id="PF03178">
    <property type="entry name" value="CPSF_A"/>
    <property type="match status" value="1"/>
</dbReference>
<dbReference type="Proteomes" id="UP001219567">
    <property type="component" value="Chromosome 8"/>
</dbReference>
<feature type="domain" description="RSE1/DDB1/CPSF1 second beta-propeller" evidence="2">
    <location>
        <begin position="485"/>
        <end position="772"/>
    </location>
</feature>
<evidence type="ECO:0000259" key="1">
    <source>
        <dbReference type="Pfam" id="PF03178"/>
    </source>
</evidence>
<dbReference type="Gene3D" id="2.130.10.10">
    <property type="entry name" value="YVTN repeat-like/Quinoprotein amine dehydrogenase"/>
    <property type="match status" value="2"/>
</dbReference>
<name>A0AAJ5YXH1_9BASI</name>
<dbReference type="GO" id="GO:0003676">
    <property type="term" value="F:nucleic acid binding"/>
    <property type="evidence" value="ECO:0007669"/>
    <property type="project" value="InterPro"/>
</dbReference>
<evidence type="ECO:0000313" key="4">
    <source>
        <dbReference type="Proteomes" id="UP001219567"/>
    </source>
</evidence>